<dbReference type="AlphaFoldDB" id="A0A1X0WAE4"/>
<dbReference type="EMBL" id="MRWE01000044">
    <property type="protein sequence ID" value="ORJ23739.1"/>
    <property type="molecule type" value="Genomic_DNA"/>
</dbReference>
<sequence>DETAIAVYKFTDEHEDKKVCLSDRSFVDFTNPANGNLVMAFNLTKNCFIKLTMTERKTFLENLPNLPIPIEKLMEIFEEMPKDIKVFIFSNDEHALEALAHYNRTAIIQCYRRIYCSSTNIYGI</sequence>
<comment type="caution">
    <text evidence="1">The sequence shown here is derived from an EMBL/GenBank/DDBJ whole genome shotgun (WGS) entry which is preliminary data.</text>
</comment>
<proteinExistence type="predicted"/>
<evidence type="ECO:0000313" key="1">
    <source>
        <dbReference type="EMBL" id="ORJ23739.1"/>
    </source>
</evidence>
<evidence type="ECO:0000313" key="2">
    <source>
        <dbReference type="Proteomes" id="UP000192536"/>
    </source>
</evidence>
<name>A0A1X0WAE4_9GAMM</name>
<organism evidence="1 2">
    <name type="scientific">Rouxiella badensis</name>
    <dbReference type="NCBI Taxonomy" id="1646377"/>
    <lineage>
        <taxon>Bacteria</taxon>
        <taxon>Pseudomonadati</taxon>
        <taxon>Pseudomonadota</taxon>
        <taxon>Gammaproteobacteria</taxon>
        <taxon>Enterobacterales</taxon>
        <taxon>Yersiniaceae</taxon>
        <taxon>Rouxiella</taxon>
    </lineage>
</organism>
<reference evidence="1 2" key="1">
    <citation type="journal article" date="2017" name="Int. J. Syst. Evol. Microbiol.">
        <title>Rouxiella badensis sp. nov. and Rouxiella silvae sp. nov. isolated from peat bog soil in Germany and emendation of the genus description.</title>
        <authorList>
            <person name="Le Fleche-Mateos A."/>
            <person name="Kugler J.H."/>
            <person name="Hansen S.H."/>
            <person name="Syldatk C."/>
            <person name="Hausmann R."/>
            <person name="Lomprez F."/>
            <person name="Vandenbogaert M."/>
            <person name="Manuguerra J.C."/>
            <person name="Grimont P.A."/>
        </authorList>
    </citation>
    <scope>NUCLEOTIDE SEQUENCE [LARGE SCALE GENOMIC DNA]</scope>
    <source>
        <strain evidence="1 2">DSM 100043</strain>
    </source>
</reference>
<protein>
    <submittedName>
        <fullName evidence="1">Uncharacterized protein</fullName>
    </submittedName>
</protein>
<dbReference type="RefSeq" id="WP_206600945.1">
    <property type="nucleotide sequence ID" value="NZ_MRWE01000044.1"/>
</dbReference>
<dbReference type="Proteomes" id="UP000192536">
    <property type="component" value="Unassembled WGS sequence"/>
</dbReference>
<gene>
    <name evidence="1" type="ORF">BS640_20000</name>
</gene>
<feature type="non-terminal residue" evidence="1">
    <location>
        <position position="1"/>
    </location>
</feature>
<accession>A0A1X0WAE4</accession>
<keyword evidence="2" id="KW-1185">Reference proteome</keyword>